<organism evidence="3 4">
    <name type="scientific">Micrococcus cohnii</name>
    <dbReference type="NCBI Taxonomy" id="993416"/>
    <lineage>
        <taxon>Bacteria</taxon>
        <taxon>Bacillati</taxon>
        <taxon>Actinomycetota</taxon>
        <taxon>Actinomycetes</taxon>
        <taxon>Micrococcales</taxon>
        <taxon>Micrococcaceae</taxon>
        <taxon>Micrococcus</taxon>
    </lineage>
</organism>
<feature type="region of interest" description="Disordered" evidence="1">
    <location>
        <begin position="1"/>
        <end position="21"/>
    </location>
</feature>
<accession>A0A7W7M3H2</accession>
<protein>
    <submittedName>
        <fullName evidence="3">Uncharacterized protein</fullName>
    </submittedName>
</protein>
<keyword evidence="2" id="KW-1133">Transmembrane helix</keyword>
<evidence type="ECO:0000256" key="1">
    <source>
        <dbReference type="SAM" id="MobiDB-lite"/>
    </source>
</evidence>
<name>A0A7W7M3H2_9MICC</name>
<dbReference type="Proteomes" id="UP000540191">
    <property type="component" value="Unassembled WGS sequence"/>
</dbReference>
<gene>
    <name evidence="3" type="ORF">HDA30_001155</name>
</gene>
<feature type="transmembrane region" description="Helical" evidence="2">
    <location>
        <begin position="121"/>
        <end position="140"/>
    </location>
</feature>
<evidence type="ECO:0000313" key="3">
    <source>
        <dbReference type="EMBL" id="MBB4735647.1"/>
    </source>
</evidence>
<proteinExistence type="predicted"/>
<dbReference type="AlphaFoldDB" id="A0A7W7M3H2"/>
<keyword evidence="2" id="KW-0812">Transmembrane</keyword>
<reference evidence="3 4" key="1">
    <citation type="submission" date="2020-08" db="EMBL/GenBank/DDBJ databases">
        <title>Sequencing the genomes of 1000 actinobacteria strains.</title>
        <authorList>
            <person name="Klenk H.-P."/>
        </authorList>
    </citation>
    <scope>NUCLEOTIDE SEQUENCE [LARGE SCALE GENOMIC DNA]</scope>
    <source>
        <strain evidence="3 4">DSM 23974</strain>
    </source>
</reference>
<feature type="transmembrane region" description="Helical" evidence="2">
    <location>
        <begin position="89"/>
        <end position="109"/>
    </location>
</feature>
<evidence type="ECO:0000256" key="2">
    <source>
        <dbReference type="SAM" id="Phobius"/>
    </source>
</evidence>
<comment type="caution">
    <text evidence="3">The sequence shown here is derived from an EMBL/GenBank/DDBJ whole genome shotgun (WGS) entry which is preliminary data.</text>
</comment>
<evidence type="ECO:0000313" key="4">
    <source>
        <dbReference type="Proteomes" id="UP000540191"/>
    </source>
</evidence>
<feature type="transmembrane region" description="Helical" evidence="2">
    <location>
        <begin position="58"/>
        <end position="77"/>
    </location>
</feature>
<dbReference type="RefSeq" id="WP_184241376.1">
    <property type="nucleotide sequence ID" value="NZ_JACHNA010000001.1"/>
</dbReference>
<dbReference type="EMBL" id="JACHNA010000001">
    <property type="protein sequence ID" value="MBB4735647.1"/>
    <property type="molecule type" value="Genomic_DNA"/>
</dbReference>
<sequence>MTASAPHAADPSPRSLPRPRGRRGVPVWPLALLLLAPLAGDLSVSLFPADADQPSMSLPTLVIGTGLTALAGAVALLRAGHRHGMRTLVFVGIAALLVLGVRGLGLTLVDGSDSGWSLFSLSWLLLAGGVVCALLTLTALTRLALERVGPPVWAWFTR</sequence>
<feature type="transmembrane region" description="Helical" evidence="2">
    <location>
        <begin position="27"/>
        <end position="46"/>
    </location>
</feature>
<keyword evidence="4" id="KW-1185">Reference proteome</keyword>
<keyword evidence="2" id="KW-0472">Membrane</keyword>